<feature type="repeat" description="PPR" evidence="3">
    <location>
        <begin position="610"/>
        <end position="644"/>
    </location>
</feature>
<dbReference type="Pfam" id="PF01535">
    <property type="entry name" value="PPR"/>
    <property type="match status" value="3"/>
</dbReference>
<dbReference type="NCBIfam" id="TIGR00756">
    <property type="entry name" value="PPR"/>
    <property type="match status" value="6"/>
</dbReference>
<accession>A0A8X7S4P4</accession>
<feature type="repeat" description="PPR" evidence="3">
    <location>
        <begin position="318"/>
        <end position="352"/>
    </location>
</feature>
<dbReference type="InterPro" id="IPR011990">
    <property type="entry name" value="TPR-like_helical_dom_sf"/>
</dbReference>
<evidence type="ECO:0000256" key="3">
    <source>
        <dbReference type="PROSITE-ProRule" id="PRU00708"/>
    </source>
</evidence>
<organism evidence="4 5">
    <name type="scientific">Brassica carinata</name>
    <name type="common">Ethiopian mustard</name>
    <name type="synonym">Abyssinian cabbage</name>
    <dbReference type="NCBI Taxonomy" id="52824"/>
    <lineage>
        <taxon>Eukaryota</taxon>
        <taxon>Viridiplantae</taxon>
        <taxon>Streptophyta</taxon>
        <taxon>Embryophyta</taxon>
        <taxon>Tracheophyta</taxon>
        <taxon>Spermatophyta</taxon>
        <taxon>Magnoliopsida</taxon>
        <taxon>eudicotyledons</taxon>
        <taxon>Gunneridae</taxon>
        <taxon>Pentapetalae</taxon>
        <taxon>rosids</taxon>
        <taxon>malvids</taxon>
        <taxon>Brassicales</taxon>
        <taxon>Brassicaceae</taxon>
        <taxon>Brassiceae</taxon>
        <taxon>Brassica</taxon>
    </lineage>
</organism>
<dbReference type="SUPFAM" id="SSF48452">
    <property type="entry name" value="TPR-like"/>
    <property type="match status" value="1"/>
</dbReference>
<keyword evidence="2" id="KW-0677">Repeat</keyword>
<comment type="similarity">
    <text evidence="1">Belongs to the PPR family. P subfamily.</text>
</comment>
<evidence type="ECO:0008006" key="6">
    <source>
        <dbReference type="Google" id="ProtNLM"/>
    </source>
</evidence>
<gene>
    <name evidence="4" type="ORF">Bca52824_037395</name>
</gene>
<dbReference type="PANTHER" id="PTHR47938:SF46">
    <property type="entry name" value="PENTACOTRIPEPTIDE-REPEAT REGION OF PRORP DOMAIN-CONTAINING PROTEIN"/>
    <property type="match status" value="1"/>
</dbReference>
<comment type="caution">
    <text evidence="4">The sequence shown here is derived from an EMBL/GenBank/DDBJ whole genome shotgun (WGS) entry which is preliminary data.</text>
</comment>
<feature type="repeat" description="PPR" evidence="3">
    <location>
        <begin position="388"/>
        <end position="422"/>
    </location>
</feature>
<dbReference type="Gene3D" id="1.25.40.10">
    <property type="entry name" value="Tetratricopeptide repeat domain"/>
    <property type="match status" value="5"/>
</dbReference>
<reference evidence="4 5" key="1">
    <citation type="submission" date="2020-02" db="EMBL/GenBank/DDBJ databases">
        <authorList>
            <person name="Ma Q."/>
            <person name="Huang Y."/>
            <person name="Song X."/>
            <person name="Pei D."/>
        </authorList>
    </citation>
    <scope>NUCLEOTIDE SEQUENCE [LARGE SCALE GENOMIC DNA]</scope>
    <source>
        <strain evidence="4">Sxm20200214</strain>
        <tissue evidence="4">Leaf</tissue>
    </source>
</reference>
<keyword evidence="5" id="KW-1185">Reference proteome</keyword>
<dbReference type="Proteomes" id="UP000886595">
    <property type="component" value="Unassembled WGS sequence"/>
</dbReference>
<evidence type="ECO:0000256" key="2">
    <source>
        <dbReference type="ARBA" id="ARBA00022737"/>
    </source>
</evidence>
<dbReference type="Pfam" id="PF13041">
    <property type="entry name" value="PPR_2"/>
    <property type="match status" value="3"/>
</dbReference>
<dbReference type="PROSITE" id="PS51375">
    <property type="entry name" value="PPR"/>
    <property type="match status" value="6"/>
</dbReference>
<evidence type="ECO:0000256" key="1">
    <source>
        <dbReference type="ARBA" id="ARBA00007626"/>
    </source>
</evidence>
<feature type="repeat" description="PPR" evidence="3">
    <location>
        <begin position="353"/>
        <end position="387"/>
    </location>
</feature>
<evidence type="ECO:0000313" key="4">
    <source>
        <dbReference type="EMBL" id="KAG2300923.1"/>
    </source>
</evidence>
<feature type="repeat" description="PPR" evidence="3">
    <location>
        <begin position="645"/>
        <end position="679"/>
    </location>
</feature>
<feature type="repeat" description="PPR" evidence="3">
    <location>
        <begin position="559"/>
        <end position="593"/>
    </location>
</feature>
<dbReference type="OrthoDB" id="185373at2759"/>
<evidence type="ECO:0000313" key="5">
    <source>
        <dbReference type="Proteomes" id="UP000886595"/>
    </source>
</evidence>
<dbReference type="EMBL" id="JAAMPC010000008">
    <property type="protein sequence ID" value="KAG2300923.1"/>
    <property type="molecule type" value="Genomic_DNA"/>
</dbReference>
<dbReference type="PANTHER" id="PTHR47938">
    <property type="entry name" value="RESPIRATORY COMPLEX I CHAPERONE (CIA84), PUTATIVE (AFU_ORTHOLOGUE AFUA_2G06020)-RELATED"/>
    <property type="match status" value="1"/>
</dbReference>
<proteinExistence type="inferred from homology"/>
<protein>
    <recommendedName>
        <fullName evidence="6">Pentatricopeptide repeat-containing protein</fullName>
    </recommendedName>
</protein>
<dbReference type="GO" id="GO:0003729">
    <property type="term" value="F:mRNA binding"/>
    <property type="evidence" value="ECO:0007669"/>
    <property type="project" value="TreeGrafter"/>
</dbReference>
<sequence>MGLFPIWLFSSHVRGGLIRRARRFYVVVPPSITHSEKIEKEGQFKVKLLEINQTGVLQVLTSLKDRPYRALSFLKRIEGNRTLLGVQAYATVIRILCSCSSRLDQKLEQLLVELIKKGDEGCGFTVRDLLNVVEEEEEEEQVLSRLCGSLVKVYANLNMFGQAIDTYCYSTPCTRSLNFIISRMNACGEHDMALSLFRKYGSFDADTRLLVVKAYRKVVIRLCHEMKIDDAEELVDDMEKKRGIGQDVCVYSSIIEGHRKTMNFPKALQFFNDVVVPKKGMISRVIASSVLECCCHMGKFAEAYDLFIQFRNLNVSLDRVCYNVAFNALVKLGKTQEAIELFRGMTCKGIAPDVVNYTTLIGGCCAHGKVDQALDLVMEMEKNGITPDLVTYNVLAGGLAQNGDVESVNRTLELMESRGVKPTNGTHNMVIQGLVVAGKTEDADAYYKSLEHDRGYDATFIKAYCKTGRLDEAFERFNRLVFPLPKNIYFILVSSLCASDAHHIHKAQLVLNRMYKLGVEPGKSMQGIMITAWCRVRNVVNARRNFKLLVNSREMIAPDKYTYTTMINTYCLLERFDEAYEFYKDMKKRGVVPDLATYTMIQDHIPELLHVHYYTVLIHRECRNGEVENAETIFRHMVLNGVEPDDVAYAALINGCCKSKCEDKARKLIHEMVEKGITPLEPCMVAYVVLKQEMLEHGMMTPFKACEDLYVLIENMLEKEGMMPSKACMDLYVLLKQGMVENGMMTPSKACEDLYLLIHEMVEKKGMTPPEACMATYVRLRQEMVENGMMASSKACEDLYLIIHEMLEKGMTPPEACKKLFVILIEDMVENEVKPAPDEACKYLYVIFIQEMVEKKGMTPDKACKEVYVTLFKEMMMENEMRLPEACKDLYVELIREMVEKGSRLPKAYMDIYVKLTQGT</sequence>
<dbReference type="InterPro" id="IPR002885">
    <property type="entry name" value="PPR_rpt"/>
</dbReference>
<dbReference type="AlphaFoldDB" id="A0A8X7S4P4"/>
<name>A0A8X7S4P4_BRACI</name>